<dbReference type="EMBL" id="CP011367">
    <property type="protein sequence ID" value="AKJ94945.1"/>
    <property type="molecule type" value="Genomic_DNA"/>
</dbReference>
<protein>
    <submittedName>
        <fullName evidence="2">Uncharacterized protein</fullName>
    </submittedName>
</protein>
<accession>A0A0G3G155</accession>
<reference evidence="2 3" key="1">
    <citation type="submission" date="2015-04" db="EMBL/GenBank/DDBJ databases">
        <title>Complete Sequence for the Genome of the Thioalkalivibrio versutus D301.</title>
        <authorList>
            <person name="Mu T."/>
            <person name="Zhou J."/>
            <person name="Xu X."/>
        </authorList>
    </citation>
    <scope>NUCLEOTIDE SEQUENCE [LARGE SCALE GENOMIC DNA]</scope>
    <source>
        <strain evidence="2 3">D301</strain>
    </source>
</reference>
<dbReference type="OrthoDB" id="257356at2"/>
<gene>
    <name evidence="2" type="ORF">TVD_06040</name>
</gene>
<dbReference type="PATRIC" id="fig|106634.4.peg.1235"/>
<feature type="compositionally biased region" description="Basic and acidic residues" evidence="1">
    <location>
        <begin position="8"/>
        <end position="26"/>
    </location>
</feature>
<keyword evidence="3" id="KW-1185">Reference proteome</keyword>
<evidence type="ECO:0000256" key="1">
    <source>
        <dbReference type="SAM" id="MobiDB-lite"/>
    </source>
</evidence>
<sequence>MVVSPATGEEKPVVEGEETTEAREAPTFDQSKVFRLLGDAAEHFDEIASLPESHWLRRDQERANRDIDDLIEDALEVMDVPEIVGMREDFRALEGRIASEQNDIAELRERRMFAPDTDASTLSRFTPTDTLRSMTASTRGDFDRLIEAREANIEAYEEELEGLKRGMSESLGSIGLEMPPDQLELWLSSAIGDDVVSMGVVFQSIRTITLRLEELTRESGENLGVASRYYGMVVMLHRLVVSMQAGFVEKVDDEILPHLQAYRDEADDIIAESRELIRNGGNRVGLESNIAANELTKRAIDLYLKIVKSQREKVADALEISEREHQVAINTYRTVRLSSNVADLIRDGLGTFEALSDLQVPETAEFQNEEIRQEFRLLTERLNG</sequence>
<dbReference type="Proteomes" id="UP000064201">
    <property type="component" value="Chromosome"/>
</dbReference>
<dbReference type="AlphaFoldDB" id="A0A0G3G155"/>
<name>A0A0G3G155_9GAMM</name>
<evidence type="ECO:0000313" key="2">
    <source>
        <dbReference type="EMBL" id="AKJ94945.1"/>
    </source>
</evidence>
<dbReference type="KEGG" id="tvr:TVD_06040"/>
<evidence type="ECO:0000313" key="3">
    <source>
        <dbReference type="Proteomes" id="UP000064201"/>
    </source>
</evidence>
<proteinExistence type="predicted"/>
<feature type="region of interest" description="Disordered" evidence="1">
    <location>
        <begin position="1"/>
        <end position="26"/>
    </location>
</feature>
<dbReference type="RefSeq" id="WP_047251086.1">
    <property type="nucleotide sequence ID" value="NZ_CP011367.1"/>
</dbReference>
<organism evidence="2 3">
    <name type="scientific">Thioalkalivibrio versutus</name>
    <dbReference type="NCBI Taxonomy" id="106634"/>
    <lineage>
        <taxon>Bacteria</taxon>
        <taxon>Pseudomonadati</taxon>
        <taxon>Pseudomonadota</taxon>
        <taxon>Gammaproteobacteria</taxon>
        <taxon>Chromatiales</taxon>
        <taxon>Ectothiorhodospiraceae</taxon>
        <taxon>Thioalkalivibrio</taxon>
    </lineage>
</organism>
<dbReference type="STRING" id="106634.TVD_06040"/>